<evidence type="ECO:0000259" key="3">
    <source>
        <dbReference type="Pfam" id="PF17806"/>
    </source>
</evidence>
<dbReference type="OrthoDB" id="5287468at2"/>
<dbReference type="InterPro" id="IPR017224">
    <property type="entry name" value="Opine_Oxase_asu/HCN_bsu"/>
</dbReference>
<evidence type="ECO:0000259" key="2">
    <source>
        <dbReference type="Pfam" id="PF07992"/>
    </source>
</evidence>
<sequence length="464" mass="49991">MTPESFDVVVIGAGPAGMTTATAAAQAGLSVVLLDEQEAVGGQIYRSITRTDDKRLTLLGPDYAAGKDIAFAFESSNVRHERGAQVWQVNADRTVEYLQKEQTKSVTGKQIVVATGAMERPFPIPGWSLPGVMTAGAAQILLKASGTVPRQPVVLAGCGPLLYLLASQYLRAKAPIKALVETTTLSDKRRAAKHVVGALFGWRDLAKGVGLLRVLRQARVPVYHGAKDLRVDGASVAEALSFTANNQSHRVDASLILLHQGVVPNTQASWSIRAEHRWDDVQLCWVPKRSDVFELDVPEFFVVGDGGGIAGAKAAATQGEICGLEIARRHGKIRDTEFSRLAAKLRARLSQQLSIRPFLDSLYRPSDATRVPTDDGVLVCRCEEVTAGEIRRSVALGCVGPNQIKAFNRCGMGPCQGRMCGLTVAEVIADERKVSPAEVGYYRIRPPIKPITLGQLAGIFHNVD</sequence>
<dbReference type="InterPro" id="IPR023753">
    <property type="entry name" value="FAD/NAD-binding_dom"/>
</dbReference>
<dbReference type="STRING" id="68895.RR42_s1843"/>
<accession>A0A0C4YS26</accession>
<dbReference type="CDD" id="cd19946">
    <property type="entry name" value="GlpA-like_Fer2_BFD-like"/>
    <property type="match status" value="1"/>
</dbReference>
<keyword evidence="5" id="KW-1185">Reference proteome</keyword>
<feature type="domain" description="SoxA A3" evidence="3">
    <location>
        <begin position="380"/>
        <end position="458"/>
    </location>
</feature>
<dbReference type="RefSeq" id="WP_043355236.1">
    <property type="nucleotide sequence ID" value="NZ_CP010537.1"/>
</dbReference>
<dbReference type="PANTHER" id="PTHR42949">
    <property type="entry name" value="ANAEROBIC GLYCEROL-3-PHOSPHATE DEHYDROGENASE SUBUNIT B"/>
    <property type="match status" value="1"/>
</dbReference>
<evidence type="ECO:0000313" key="5">
    <source>
        <dbReference type="Proteomes" id="UP000031843"/>
    </source>
</evidence>
<dbReference type="PANTHER" id="PTHR42949:SF3">
    <property type="entry name" value="ANAEROBIC GLYCEROL-3-PHOSPHATE DEHYDROGENASE SUBUNIT B"/>
    <property type="match status" value="1"/>
</dbReference>
<dbReference type="Proteomes" id="UP000031843">
    <property type="component" value="Chromosome secondary"/>
</dbReference>
<evidence type="ECO:0000256" key="1">
    <source>
        <dbReference type="ARBA" id="ARBA00023002"/>
    </source>
</evidence>
<dbReference type="Gene3D" id="3.50.50.60">
    <property type="entry name" value="FAD/NAD(P)-binding domain"/>
    <property type="match status" value="1"/>
</dbReference>
<dbReference type="GO" id="GO:0016491">
    <property type="term" value="F:oxidoreductase activity"/>
    <property type="evidence" value="ECO:0007669"/>
    <property type="project" value="UniProtKB-KW"/>
</dbReference>
<protein>
    <submittedName>
        <fullName evidence="4">Opine oxidase subunit A</fullName>
    </submittedName>
</protein>
<dbReference type="KEGG" id="cbw:RR42_s1843"/>
<dbReference type="InterPro" id="IPR041117">
    <property type="entry name" value="SoxA_A3"/>
</dbReference>
<dbReference type="PRINTS" id="PR00411">
    <property type="entry name" value="PNDRDTASEI"/>
</dbReference>
<dbReference type="InterPro" id="IPR051691">
    <property type="entry name" value="Metab_Enz_Cyan_OpOx_G3PDH"/>
</dbReference>
<dbReference type="Pfam" id="PF17806">
    <property type="entry name" value="SO_alpha_A3"/>
    <property type="match status" value="1"/>
</dbReference>
<dbReference type="Pfam" id="PF07992">
    <property type="entry name" value="Pyr_redox_2"/>
    <property type="match status" value="1"/>
</dbReference>
<dbReference type="SUPFAM" id="SSF51905">
    <property type="entry name" value="FAD/NAD(P)-binding domain"/>
    <property type="match status" value="1"/>
</dbReference>
<dbReference type="AlphaFoldDB" id="A0A0C4YS26"/>
<gene>
    <name evidence="4" type="ORF">RR42_s1843</name>
</gene>
<reference evidence="4 5" key="1">
    <citation type="journal article" date="2015" name="Genome Announc.">
        <title>Complete Genome Sequence of Cupriavidus basilensis 4G11, Isolated from the Oak Ridge Field Research Center Site.</title>
        <authorList>
            <person name="Ray J."/>
            <person name="Waters R.J."/>
            <person name="Skerker J.M."/>
            <person name="Kuehl J.V."/>
            <person name="Price M.N."/>
            <person name="Huang J."/>
            <person name="Chakraborty R."/>
            <person name="Arkin A.P."/>
            <person name="Deutschbauer A."/>
        </authorList>
    </citation>
    <scope>NUCLEOTIDE SEQUENCE [LARGE SCALE GENOMIC DNA]</scope>
    <source>
        <strain evidence="4">4G11</strain>
    </source>
</reference>
<dbReference type="InterPro" id="IPR036188">
    <property type="entry name" value="FAD/NAD-bd_sf"/>
</dbReference>
<evidence type="ECO:0000313" key="4">
    <source>
        <dbReference type="EMBL" id="AJG23431.1"/>
    </source>
</evidence>
<name>A0A0C4YS26_9BURK</name>
<dbReference type="InterPro" id="IPR041854">
    <property type="entry name" value="BFD-like_2Fe2S-bd_dom_sf"/>
</dbReference>
<dbReference type="PRINTS" id="PR00368">
    <property type="entry name" value="FADPNR"/>
</dbReference>
<keyword evidence="1" id="KW-0560">Oxidoreductase</keyword>
<organism evidence="4 5">
    <name type="scientific">Cupriavidus basilensis</name>
    <dbReference type="NCBI Taxonomy" id="68895"/>
    <lineage>
        <taxon>Bacteria</taxon>
        <taxon>Pseudomonadati</taxon>
        <taxon>Pseudomonadota</taxon>
        <taxon>Betaproteobacteria</taxon>
        <taxon>Burkholderiales</taxon>
        <taxon>Burkholderiaceae</taxon>
        <taxon>Cupriavidus</taxon>
    </lineage>
</organism>
<feature type="domain" description="FAD/NAD(P)-binding" evidence="2">
    <location>
        <begin position="6"/>
        <end position="319"/>
    </location>
</feature>
<proteinExistence type="predicted"/>
<dbReference type="PIRSF" id="PIRSF037495">
    <property type="entry name" value="Opine_OX_OoxA/HcnB"/>
    <property type="match status" value="1"/>
</dbReference>
<dbReference type="EMBL" id="CP010537">
    <property type="protein sequence ID" value="AJG23431.1"/>
    <property type="molecule type" value="Genomic_DNA"/>
</dbReference>
<dbReference type="GeneID" id="60825822"/>
<dbReference type="Gene3D" id="1.10.10.1100">
    <property type="entry name" value="BFD-like [2Fe-2S]-binding domain"/>
    <property type="match status" value="1"/>
</dbReference>